<sequence length="470" mass="51979">MINICDNKSHDCAIEHQIPEADGSQELTIYQGFSLSTFIQRASLCQLMGFMSCVVTDLGYFAGNVSPSILQGVFHPFSSAKKLMFLCVNQFQRHVSQRSSRLTRLVGRIQSTIQGSANDIGWLQCIPGSLPVKDRTDKFVQLLESVSNGIHKLPNCYIYLLIPGLFSNHGPLYFVDTKRYFSKLGLTCHIAKIHSEASVETNALELKNYIEELYWGGGKRVILLGHSKGGVDAAAAIAKYWSDLRDKVAGLVVIQSPYAGSPIASDILREGQIADTETRRIMELIICKIIKGDISSLEDLTYEKRRAFLTKYPLPADLPTVSFHTQISIAPRVISTMSHIAHAELSWLPLSVFHGPDFQEPPATKLPVIIPLAAAMAICAIHLKLRYGEASDGLVVRKDAEVPGSVVVRPDQKLDHAWMVYSQSRKDARESDASQMCEALLTLLLEEAKNEQFSVSDSSSMCNDLIVGHE</sequence>
<name>A0A8T2TDI6_CERRI</name>
<comment type="similarity">
    <text evidence="1">Belongs to the GPI inositol-deacylase family.</text>
</comment>
<feature type="domain" description="GPI inositol-deacylase PGAP1-like alpha/beta" evidence="2">
    <location>
        <begin position="208"/>
        <end position="266"/>
    </location>
</feature>
<comment type="caution">
    <text evidence="3">The sequence shown here is derived from an EMBL/GenBank/DDBJ whole genome shotgun (WGS) entry which is preliminary data.</text>
</comment>
<dbReference type="Gene3D" id="3.40.50.1820">
    <property type="entry name" value="alpha/beta hydrolase"/>
    <property type="match status" value="1"/>
</dbReference>
<accession>A0A8T2TDI6</accession>
<dbReference type="OMA" id="DHAWISS"/>
<dbReference type="GO" id="GO:0005789">
    <property type="term" value="C:endoplasmic reticulum membrane"/>
    <property type="evidence" value="ECO:0007669"/>
    <property type="project" value="UniProtKB-SubCell"/>
</dbReference>
<keyword evidence="1" id="KW-0813">Transport</keyword>
<dbReference type="GO" id="GO:0015031">
    <property type="term" value="P:protein transport"/>
    <property type="evidence" value="ECO:0007669"/>
    <property type="project" value="UniProtKB-KW"/>
</dbReference>
<evidence type="ECO:0000313" key="3">
    <source>
        <dbReference type="EMBL" id="KAH7415168.1"/>
    </source>
</evidence>
<dbReference type="OrthoDB" id="2016516at2759"/>
<comment type="subcellular location">
    <subcellularLocation>
        <location evidence="1">Endoplasmic reticulum membrane</location>
    </subcellularLocation>
</comment>
<evidence type="ECO:0000259" key="2">
    <source>
        <dbReference type="Pfam" id="PF07819"/>
    </source>
</evidence>
<keyword evidence="1" id="KW-0653">Protein transport</keyword>
<dbReference type="InterPro" id="IPR012908">
    <property type="entry name" value="PGAP1-ab_dom-like"/>
</dbReference>
<dbReference type="PANTHER" id="PTHR31934">
    <property type="entry name" value="ALPHA/BETA-HYDROLASES SUPERFAMILY PROTEIN"/>
    <property type="match status" value="1"/>
</dbReference>
<dbReference type="Pfam" id="PF07819">
    <property type="entry name" value="PGAP1"/>
    <property type="match status" value="1"/>
</dbReference>
<dbReference type="AlphaFoldDB" id="A0A8T2TDI6"/>
<dbReference type="SUPFAM" id="SSF53474">
    <property type="entry name" value="alpha/beta-Hydrolases"/>
    <property type="match status" value="1"/>
</dbReference>
<proteinExistence type="inferred from homology"/>
<dbReference type="Proteomes" id="UP000825935">
    <property type="component" value="Chromosome 14"/>
</dbReference>
<dbReference type="EMBL" id="CM035419">
    <property type="protein sequence ID" value="KAH7415166.1"/>
    <property type="molecule type" value="Genomic_DNA"/>
</dbReference>
<comment type="function">
    <text evidence="1">Involved in inositol deacylation of GPI-anchored proteins which plays important roles in the quality control and ER-associated degradation of GPI-anchored proteins.</text>
</comment>
<evidence type="ECO:0000313" key="4">
    <source>
        <dbReference type="Proteomes" id="UP000825935"/>
    </source>
</evidence>
<dbReference type="EMBL" id="CM035419">
    <property type="protein sequence ID" value="KAH7415168.1"/>
    <property type="molecule type" value="Genomic_DNA"/>
</dbReference>
<gene>
    <name evidence="3" type="ORF">KP509_14G031100</name>
</gene>
<dbReference type="InterPro" id="IPR029058">
    <property type="entry name" value="AB_hydrolase_fold"/>
</dbReference>
<dbReference type="GO" id="GO:0016788">
    <property type="term" value="F:hydrolase activity, acting on ester bonds"/>
    <property type="evidence" value="ECO:0007669"/>
    <property type="project" value="InterPro"/>
</dbReference>
<dbReference type="EC" id="3.1.-.-" evidence="1"/>
<keyword evidence="1" id="KW-0472">Membrane</keyword>
<protein>
    <recommendedName>
        <fullName evidence="1">GPI inositol-deacylase</fullName>
        <ecNumber evidence="1">3.1.-.-</ecNumber>
    </recommendedName>
</protein>
<reference evidence="3" key="1">
    <citation type="submission" date="2021-08" db="EMBL/GenBank/DDBJ databases">
        <title>WGS assembly of Ceratopteris richardii.</title>
        <authorList>
            <person name="Marchant D.B."/>
            <person name="Chen G."/>
            <person name="Jenkins J."/>
            <person name="Shu S."/>
            <person name="Leebens-Mack J."/>
            <person name="Grimwood J."/>
            <person name="Schmutz J."/>
            <person name="Soltis P."/>
            <person name="Soltis D."/>
            <person name="Chen Z.-H."/>
        </authorList>
    </citation>
    <scope>NUCLEOTIDE SEQUENCE</scope>
    <source>
        <strain evidence="3">Whitten #5841</strain>
        <tissue evidence="3">Leaf</tissue>
    </source>
</reference>
<keyword evidence="4" id="KW-1185">Reference proteome</keyword>
<dbReference type="PANTHER" id="PTHR31934:SF5">
    <property type="entry name" value="OS05G0557900 PROTEIN"/>
    <property type="match status" value="1"/>
</dbReference>
<keyword evidence="1" id="KW-0256">Endoplasmic reticulum</keyword>
<organism evidence="3 4">
    <name type="scientific">Ceratopteris richardii</name>
    <name type="common">Triangle waterfern</name>
    <dbReference type="NCBI Taxonomy" id="49495"/>
    <lineage>
        <taxon>Eukaryota</taxon>
        <taxon>Viridiplantae</taxon>
        <taxon>Streptophyta</taxon>
        <taxon>Embryophyta</taxon>
        <taxon>Tracheophyta</taxon>
        <taxon>Polypodiopsida</taxon>
        <taxon>Polypodiidae</taxon>
        <taxon>Polypodiales</taxon>
        <taxon>Pteridineae</taxon>
        <taxon>Pteridaceae</taxon>
        <taxon>Parkerioideae</taxon>
        <taxon>Ceratopteris</taxon>
    </lineage>
</organism>
<keyword evidence="1" id="KW-0378">Hydrolase</keyword>
<evidence type="ECO:0000256" key="1">
    <source>
        <dbReference type="RuleBase" id="RU365011"/>
    </source>
</evidence>